<feature type="domain" description="HTH lysR-type" evidence="5">
    <location>
        <begin position="6"/>
        <end position="63"/>
    </location>
</feature>
<reference evidence="7" key="1">
    <citation type="submission" date="2016-10" db="EMBL/GenBank/DDBJ databases">
        <authorList>
            <person name="Varghese N."/>
            <person name="Submissions S."/>
        </authorList>
    </citation>
    <scope>NUCLEOTIDE SEQUENCE [LARGE SCALE GENOMIC DNA]</scope>
    <source>
        <strain evidence="7">DSM 7481</strain>
    </source>
</reference>
<dbReference type="EMBL" id="FOMQ01000006">
    <property type="protein sequence ID" value="SFD79888.1"/>
    <property type="molecule type" value="Genomic_DNA"/>
</dbReference>
<dbReference type="FunFam" id="1.10.10.10:FF:000001">
    <property type="entry name" value="LysR family transcriptional regulator"/>
    <property type="match status" value="1"/>
</dbReference>
<dbReference type="Pfam" id="PF03466">
    <property type="entry name" value="LysR_substrate"/>
    <property type="match status" value="1"/>
</dbReference>
<gene>
    <name evidence="6" type="ORF">SAMN04489710_106159</name>
</gene>
<dbReference type="GO" id="GO:0003700">
    <property type="term" value="F:DNA-binding transcription factor activity"/>
    <property type="evidence" value="ECO:0007669"/>
    <property type="project" value="InterPro"/>
</dbReference>
<dbReference type="InterPro" id="IPR005119">
    <property type="entry name" value="LysR_subst-bd"/>
</dbReference>
<protein>
    <submittedName>
        <fullName evidence="6">DNA-binding transcriptional regulator, LysR family</fullName>
    </submittedName>
</protein>
<dbReference type="Proteomes" id="UP000199517">
    <property type="component" value="Unassembled WGS sequence"/>
</dbReference>
<evidence type="ECO:0000259" key="5">
    <source>
        <dbReference type="PROSITE" id="PS50931"/>
    </source>
</evidence>
<evidence type="ECO:0000256" key="4">
    <source>
        <dbReference type="ARBA" id="ARBA00023163"/>
    </source>
</evidence>
<evidence type="ECO:0000313" key="6">
    <source>
        <dbReference type="EMBL" id="SFD79888.1"/>
    </source>
</evidence>
<evidence type="ECO:0000313" key="7">
    <source>
        <dbReference type="Proteomes" id="UP000199517"/>
    </source>
</evidence>
<dbReference type="Pfam" id="PF00126">
    <property type="entry name" value="HTH_1"/>
    <property type="match status" value="1"/>
</dbReference>
<dbReference type="SUPFAM" id="SSF46785">
    <property type="entry name" value="Winged helix' DNA-binding domain"/>
    <property type="match status" value="1"/>
</dbReference>
<dbReference type="InterPro" id="IPR036390">
    <property type="entry name" value="WH_DNA-bd_sf"/>
</dbReference>
<dbReference type="PROSITE" id="PS50931">
    <property type="entry name" value="HTH_LYSR"/>
    <property type="match status" value="1"/>
</dbReference>
<dbReference type="STRING" id="32040.SAMN04489710_106159"/>
<evidence type="ECO:0000256" key="2">
    <source>
        <dbReference type="ARBA" id="ARBA00023015"/>
    </source>
</evidence>
<organism evidence="6 7">
    <name type="scientific">Paracidovorax konjaci</name>
    <dbReference type="NCBI Taxonomy" id="32040"/>
    <lineage>
        <taxon>Bacteria</taxon>
        <taxon>Pseudomonadati</taxon>
        <taxon>Pseudomonadota</taxon>
        <taxon>Betaproteobacteria</taxon>
        <taxon>Burkholderiales</taxon>
        <taxon>Comamonadaceae</taxon>
        <taxon>Paracidovorax</taxon>
    </lineage>
</organism>
<dbReference type="SUPFAM" id="SSF53850">
    <property type="entry name" value="Periplasmic binding protein-like II"/>
    <property type="match status" value="1"/>
</dbReference>
<dbReference type="AlphaFoldDB" id="A0A1I1VD41"/>
<evidence type="ECO:0000256" key="3">
    <source>
        <dbReference type="ARBA" id="ARBA00023125"/>
    </source>
</evidence>
<dbReference type="OrthoDB" id="8675247at2"/>
<name>A0A1I1VD41_9BURK</name>
<dbReference type="Gene3D" id="3.40.190.290">
    <property type="match status" value="1"/>
</dbReference>
<dbReference type="InterPro" id="IPR000847">
    <property type="entry name" value="LysR_HTH_N"/>
</dbReference>
<dbReference type="GO" id="GO:0005829">
    <property type="term" value="C:cytosol"/>
    <property type="evidence" value="ECO:0007669"/>
    <property type="project" value="TreeGrafter"/>
</dbReference>
<dbReference type="RefSeq" id="WP_092952165.1">
    <property type="nucleotide sequence ID" value="NZ_FOMQ01000006.1"/>
</dbReference>
<sequence length="302" mass="33184">MQRIKFDMGELLAFVATAEKSSFRLAAEALCLSAPALSRRVERLEAALGARLLDRTTRRVELTAVGQEFLTEARAALAGLDEAAQRVGDQARLRRGRVTVACIPSVANHLLPRVLRAFAVAQPEVQVHVIDENARQVLDAVLRGDADFGLSFTGSQEPALRFETLTRERYVLAMPRSHRWADRKEIAWAELAGQRLVSVSHHSSNRLLLDQVMAELPERPLAWYECNHVTGALALVEAGLGMAVIPQLALPQAHPQVCGVPLTAPAPWRTLGLLQRRDRVLGPTADALRQRLIQAHANPDAP</sequence>
<dbReference type="InterPro" id="IPR036388">
    <property type="entry name" value="WH-like_DNA-bd_sf"/>
</dbReference>
<keyword evidence="2" id="KW-0805">Transcription regulation</keyword>
<evidence type="ECO:0000256" key="1">
    <source>
        <dbReference type="ARBA" id="ARBA00009437"/>
    </source>
</evidence>
<dbReference type="PANTHER" id="PTHR30419:SF8">
    <property type="entry name" value="NITROGEN ASSIMILATION TRANSCRIPTIONAL ACTIVATOR-RELATED"/>
    <property type="match status" value="1"/>
</dbReference>
<keyword evidence="3 6" id="KW-0238">DNA-binding</keyword>
<dbReference type="PANTHER" id="PTHR30419">
    <property type="entry name" value="HTH-TYPE TRANSCRIPTIONAL REGULATOR YBHD"/>
    <property type="match status" value="1"/>
</dbReference>
<dbReference type="CDD" id="cd08440">
    <property type="entry name" value="PBP2_LTTR_like_4"/>
    <property type="match status" value="1"/>
</dbReference>
<comment type="similarity">
    <text evidence="1">Belongs to the LysR transcriptional regulatory family.</text>
</comment>
<keyword evidence="4" id="KW-0804">Transcription</keyword>
<accession>A0A1I1VD41</accession>
<dbReference type="GO" id="GO:0003677">
    <property type="term" value="F:DNA binding"/>
    <property type="evidence" value="ECO:0007669"/>
    <property type="project" value="UniProtKB-KW"/>
</dbReference>
<keyword evidence="7" id="KW-1185">Reference proteome</keyword>
<proteinExistence type="inferred from homology"/>
<dbReference type="InterPro" id="IPR050950">
    <property type="entry name" value="HTH-type_LysR_regulators"/>
</dbReference>
<dbReference type="Gene3D" id="1.10.10.10">
    <property type="entry name" value="Winged helix-like DNA-binding domain superfamily/Winged helix DNA-binding domain"/>
    <property type="match status" value="1"/>
</dbReference>